<feature type="compositionally biased region" description="Low complexity" evidence="1">
    <location>
        <begin position="10"/>
        <end position="52"/>
    </location>
</feature>
<dbReference type="PROSITE" id="PS50004">
    <property type="entry name" value="C2"/>
    <property type="match status" value="1"/>
</dbReference>
<dbReference type="Proteomes" id="UP000247498">
    <property type="component" value="Unassembled WGS sequence"/>
</dbReference>
<keyword evidence="4" id="KW-1185">Reference proteome</keyword>
<comment type="caution">
    <text evidence="3">The sequence shown here is derived from an EMBL/GenBank/DDBJ whole genome shotgun (WGS) entry which is preliminary data.</text>
</comment>
<dbReference type="PANTHER" id="PTHR47759">
    <property type="entry name" value="OS04G0509100 PROTEIN"/>
    <property type="match status" value="1"/>
</dbReference>
<protein>
    <recommendedName>
        <fullName evidence="2">C2 domain-containing protein</fullName>
    </recommendedName>
</protein>
<dbReference type="InterPro" id="IPR029058">
    <property type="entry name" value="AB_hydrolase_fold"/>
</dbReference>
<feature type="region of interest" description="Disordered" evidence="1">
    <location>
        <begin position="1"/>
        <end position="52"/>
    </location>
</feature>
<feature type="region of interest" description="Disordered" evidence="1">
    <location>
        <begin position="398"/>
        <end position="429"/>
    </location>
</feature>
<evidence type="ECO:0000256" key="1">
    <source>
        <dbReference type="SAM" id="MobiDB-lite"/>
    </source>
</evidence>
<dbReference type="GO" id="GO:0006629">
    <property type="term" value="P:lipid metabolic process"/>
    <property type="evidence" value="ECO:0007669"/>
    <property type="project" value="InterPro"/>
</dbReference>
<evidence type="ECO:0000259" key="2">
    <source>
        <dbReference type="PROSITE" id="PS50004"/>
    </source>
</evidence>
<dbReference type="Pfam" id="PF00168">
    <property type="entry name" value="C2"/>
    <property type="match status" value="1"/>
</dbReference>
<dbReference type="CDD" id="cd00030">
    <property type="entry name" value="C2"/>
    <property type="match status" value="1"/>
</dbReference>
<dbReference type="SUPFAM" id="SSF49562">
    <property type="entry name" value="C2 domain (Calcium/lipid-binding domain, CaLB)"/>
    <property type="match status" value="1"/>
</dbReference>
<proteinExistence type="predicted"/>
<evidence type="ECO:0000313" key="3">
    <source>
        <dbReference type="EMBL" id="GBF90755.1"/>
    </source>
</evidence>
<dbReference type="SMART" id="SM00239">
    <property type="entry name" value="C2"/>
    <property type="match status" value="1"/>
</dbReference>
<dbReference type="PANTHER" id="PTHR47759:SF2">
    <property type="entry name" value="TRIGLYCERIDE LIPASE"/>
    <property type="match status" value="1"/>
</dbReference>
<dbReference type="CDD" id="cd00519">
    <property type="entry name" value="Lipase_3"/>
    <property type="match status" value="1"/>
</dbReference>
<dbReference type="AlphaFoldDB" id="A0A2V0P0Y9"/>
<dbReference type="EMBL" id="BDRX01000019">
    <property type="protein sequence ID" value="GBF90755.1"/>
    <property type="molecule type" value="Genomic_DNA"/>
</dbReference>
<organism evidence="3 4">
    <name type="scientific">Raphidocelis subcapitata</name>
    <dbReference type="NCBI Taxonomy" id="307507"/>
    <lineage>
        <taxon>Eukaryota</taxon>
        <taxon>Viridiplantae</taxon>
        <taxon>Chlorophyta</taxon>
        <taxon>core chlorophytes</taxon>
        <taxon>Chlorophyceae</taxon>
        <taxon>CS clade</taxon>
        <taxon>Sphaeropleales</taxon>
        <taxon>Selenastraceae</taxon>
        <taxon>Raphidocelis</taxon>
    </lineage>
</organism>
<name>A0A2V0P0Y9_9CHLO</name>
<dbReference type="Gene3D" id="2.60.40.150">
    <property type="entry name" value="C2 domain"/>
    <property type="match status" value="1"/>
</dbReference>
<dbReference type="InterPro" id="IPR035892">
    <property type="entry name" value="C2_domain_sf"/>
</dbReference>
<dbReference type="InParanoid" id="A0A2V0P0Y9"/>
<dbReference type="SUPFAM" id="SSF53474">
    <property type="entry name" value="alpha/beta-Hydrolases"/>
    <property type="match status" value="1"/>
</dbReference>
<dbReference type="InterPro" id="IPR002921">
    <property type="entry name" value="Fungal_lipase-type"/>
</dbReference>
<feature type="domain" description="C2" evidence="2">
    <location>
        <begin position="102"/>
        <end position="223"/>
    </location>
</feature>
<gene>
    <name evidence="3" type="ORF">Rsub_03056</name>
</gene>
<dbReference type="FunCoup" id="A0A2V0P0Y9">
    <property type="interactions" value="222"/>
</dbReference>
<accession>A0A2V0P0Y9</accession>
<evidence type="ECO:0000313" key="4">
    <source>
        <dbReference type="Proteomes" id="UP000247498"/>
    </source>
</evidence>
<feature type="compositionally biased region" description="Low complexity" evidence="1">
    <location>
        <begin position="398"/>
        <end position="415"/>
    </location>
</feature>
<dbReference type="OrthoDB" id="430884at2759"/>
<dbReference type="Pfam" id="PF01764">
    <property type="entry name" value="Lipase_3"/>
    <property type="match status" value="1"/>
</dbReference>
<dbReference type="InterPro" id="IPR000008">
    <property type="entry name" value="C2_dom"/>
</dbReference>
<sequence>MRAPLTLGSARPRALAPLQRGRAPAALRRAAPGAPVPLRRGPPRAAAGAAAGGAVTRSPSFMQQDQLPEGFDLGLAVALAAAAFEAYLVPSGGAFKEVAVNDTATTYTSKSFLLDVFDGVLEVTVQGAKGLKAVNLPMSVSGPGSDPYCVISVGDSAGKTEVVKRSTDPTWDQTFRLFIRDAEKDLMRVRVYDRGNVRSDIELGAGMLAVRELIKNGTAEVALQGANGQGAVMLAAKWLPFDDPGSAETAALIDEAVADDGPVIPGSEADVTAEEAAGAALIDAVTDAPPGAAEAAAAALRVAGAAAGEGPAVGEAVRAASASAVAAIEGTADKLESKLKKAGVSGKVVGALDTVKTAAVGSAKAAGDKVSGFAEKQGISNLPAKDLTKILKAISSSPSSGKEAEAKAAPAPAKGAAKRDGEAPGGALGLAPEDLPSAWKALAQVAGKALEDVFEAVAYVESPETDTQVWLSRGLSERELVISFRGTEQVKWKDFVADMNLIPQTLDAERTGTWTLGLGQLPLAPFKSFKKSDDIMVHSGFLNAYDSVKVKVFNLVDQITAPASPSSPWRVLVTGHSLGGALATLCAYELAGRNHKTGPGSLEVSMYTYGGPRVGNMAFADAFNERLQGRSWRVTNASDIVPSVPRLMGYAHVATGVRLRLPKPSAPAAKPADTKPRAAGADADADAADAAAVAASAAASVAGVALEFETARDVLGEGRDVSEVITDLAHKAKSVVKGELALEDVVDEIKDQEMGMLNSLMDGSALSQHMEDMYLLALREALVALRPDLEEQVAEALANAEGSGSGSGGSTEA</sequence>
<reference evidence="3 4" key="1">
    <citation type="journal article" date="2018" name="Sci. Rep.">
        <title>Raphidocelis subcapitata (=Pseudokirchneriella subcapitata) provides an insight into genome evolution and environmental adaptations in the Sphaeropleales.</title>
        <authorList>
            <person name="Suzuki S."/>
            <person name="Yamaguchi H."/>
            <person name="Nakajima N."/>
            <person name="Kawachi M."/>
        </authorList>
    </citation>
    <scope>NUCLEOTIDE SEQUENCE [LARGE SCALE GENOMIC DNA]</scope>
    <source>
        <strain evidence="3 4">NIES-35</strain>
    </source>
</reference>
<dbReference type="Gene3D" id="3.40.50.1820">
    <property type="entry name" value="alpha/beta hydrolase"/>
    <property type="match status" value="1"/>
</dbReference>